<evidence type="ECO:0000313" key="1">
    <source>
        <dbReference type="EMBL" id="KKN36068.1"/>
    </source>
</evidence>
<comment type="caution">
    <text evidence="1">The sequence shown here is derived from an EMBL/GenBank/DDBJ whole genome shotgun (WGS) entry which is preliminary data.</text>
</comment>
<proteinExistence type="predicted"/>
<reference evidence="1" key="1">
    <citation type="journal article" date="2015" name="Nature">
        <title>Complex archaea that bridge the gap between prokaryotes and eukaryotes.</title>
        <authorList>
            <person name="Spang A."/>
            <person name="Saw J.H."/>
            <person name="Jorgensen S.L."/>
            <person name="Zaremba-Niedzwiedzka K."/>
            <person name="Martijn J."/>
            <person name="Lind A.E."/>
            <person name="van Eijk R."/>
            <person name="Schleper C."/>
            <person name="Guy L."/>
            <person name="Ettema T.J."/>
        </authorList>
    </citation>
    <scope>NUCLEOTIDE SEQUENCE</scope>
</reference>
<dbReference type="EMBL" id="LAZR01001992">
    <property type="protein sequence ID" value="KKN36068.1"/>
    <property type="molecule type" value="Genomic_DNA"/>
</dbReference>
<dbReference type="AlphaFoldDB" id="A0A0F9T3K1"/>
<feature type="non-terminal residue" evidence="1">
    <location>
        <position position="35"/>
    </location>
</feature>
<protein>
    <submittedName>
        <fullName evidence="1">Uncharacterized protein</fullName>
    </submittedName>
</protein>
<organism evidence="1">
    <name type="scientific">marine sediment metagenome</name>
    <dbReference type="NCBI Taxonomy" id="412755"/>
    <lineage>
        <taxon>unclassified sequences</taxon>
        <taxon>metagenomes</taxon>
        <taxon>ecological metagenomes</taxon>
    </lineage>
</organism>
<gene>
    <name evidence="1" type="ORF">LCGC14_0777630</name>
</gene>
<name>A0A0F9T3K1_9ZZZZ</name>
<accession>A0A0F9T3K1</accession>
<sequence length="35" mass="4056">MGIQTYGHGRTRHETQHVEVEVDKTGKVVAVWFRC</sequence>